<sequence length="155" mass="16999">MEQARLEGDLITELATTARECTFVFTAEDGWPAGVTMSHLYDDGVFWLTSVGTRAQVRAARRDPRVGLVISSLGTDLDGRRMVRVKGHATVHDDAETRARMLPRMSEHLAPAGAQRLHTLLDSPGRVLIRVEPVSFPQTHDSRRIAGDGRGGTRG</sequence>
<gene>
    <name evidence="2" type="ORF">EV383_3226</name>
</gene>
<feature type="domain" description="Pyridoxamine 5'-phosphate oxidase N-terminal" evidence="1">
    <location>
        <begin position="24"/>
        <end position="134"/>
    </location>
</feature>
<dbReference type="Gene3D" id="2.30.110.10">
    <property type="entry name" value="Electron Transport, Fmn-binding Protein, Chain A"/>
    <property type="match status" value="1"/>
</dbReference>
<evidence type="ECO:0000313" key="3">
    <source>
        <dbReference type="Proteomes" id="UP000291591"/>
    </source>
</evidence>
<proteinExistence type="predicted"/>
<protein>
    <submittedName>
        <fullName evidence="2">General stress protein 26</fullName>
    </submittedName>
</protein>
<dbReference type="Proteomes" id="UP000291591">
    <property type="component" value="Unassembled WGS sequence"/>
</dbReference>
<dbReference type="EMBL" id="SHKL01000001">
    <property type="protein sequence ID" value="RZT86333.1"/>
    <property type="molecule type" value="Genomic_DNA"/>
</dbReference>
<organism evidence="2 3">
    <name type="scientific">Pseudonocardia sediminis</name>
    <dbReference type="NCBI Taxonomy" id="1397368"/>
    <lineage>
        <taxon>Bacteria</taxon>
        <taxon>Bacillati</taxon>
        <taxon>Actinomycetota</taxon>
        <taxon>Actinomycetes</taxon>
        <taxon>Pseudonocardiales</taxon>
        <taxon>Pseudonocardiaceae</taxon>
        <taxon>Pseudonocardia</taxon>
    </lineage>
</organism>
<dbReference type="SUPFAM" id="SSF50475">
    <property type="entry name" value="FMN-binding split barrel"/>
    <property type="match status" value="1"/>
</dbReference>
<comment type="caution">
    <text evidence="2">The sequence shown here is derived from an EMBL/GenBank/DDBJ whole genome shotgun (WGS) entry which is preliminary data.</text>
</comment>
<keyword evidence="3" id="KW-1185">Reference proteome</keyword>
<accession>A0A4Q7V173</accession>
<name>A0A4Q7V173_PSEST</name>
<reference evidence="2 3" key="1">
    <citation type="submission" date="2019-02" db="EMBL/GenBank/DDBJ databases">
        <title>Sequencing the genomes of 1000 actinobacteria strains.</title>
        <authorList>
            <person name="Klenk H.-P."/>
        </authorList>
    </citation>
    <scope>NUCLEOTIDE SEQUENCE [LARGE SCALE GENOMIC DNA]</scope>
    <source>
        <strain evidence="2 3">DSM 45779</strain>
    </source>
</reference>
<dbReference type="OrthoDB" id="5180813at2"/>
<dbReference type="Pfam" id="PF01243">
    <property type="entry name" value="PNPOx_N"/>
    <property type="match status" value="1"/>
</dbReference>
<evidence type="ECO:0000259" key="1">
    <source>
        <dbReference type="Pfam" id="PF01243"/>
    </source>
</evidence>
<dbReference type="AlphaFoldDB" id="A0A4Q7V173"/>
<dbReference type="InterPro" id="IPR011576">
    <property type="entry name" value="Pyridox_Oxase_N"/>
</dbReference>
<evidence type="ECO:0000313" key="2">
    <source>
        <dbReference type="EMBL" id="RZT86333.1"/>
    </source>
</evidence>
<dbReference type="InterPro" id="IPR012349">
    <property type="entry name" value="Split_barrel_FMN-bd"/>
</dbReference>